<reference evidence="4 5" key="1">
    <citation type="submission" date="2018-11" db="EMBL/GenBank/DDBJ databases">
        <title>Genome assembly of Steccherinum ochraceum LE-BIN_3174, the white-rot fungus of the Steccherinaceae family (The Residual Polyporoid clade, Polyporales, Basidiomycota).</title>
        <authorList>
            <person name="Fedorova T.V."/>
            <person name="Glazunova O.A."/>
            <person name="Landesman E.O."/>
            <person name="Moiseenko K.V."/>
            <person name="Psurtseva N.V."/>
            <person name="Savinova O.S."/>
            <person name="Shakhova N.V."/>
            <person name="Tyazhelova T.V."/>
            <person name="Vasina D.V."/>
        </authorList>
    </citation>
    <scope>NUCLEOTIDE SEQUENCE [LARGE SCALE GENOMIC DNA]</scope>
    <source>
        <strain evidence="4 5">LE-BIN_3174</strain>
    </source>
</reference>
<dbReference type="InterPro" id="IPR002018">
    <property type="entry name" value="CarbesteraseB"/>
</dbReference>
<evidence type="ECO:0000313" key="4">
    <source>
        <dbReference type="EMBL" id="TCD65524.1"/>
    </source>
</evidence>
<dbReference type="Pfam" id="PF00135">
    <property type="entry name" value="COesterase"/>
    <property type="match status" value="1"/>
</dbReference>
<dbReference type="InterPro" id="IPR050309">
    <property type="entry name" value="Type-B_Carboxylest/Lipase"/>
</dbReference>
<feature type="domain" description="Carboxylesterase type B" evidence="3">
    <location>
        <begin position="900"/>
        <end position="1409"/>
    </location>
</feature>
<evidence type="ECO:0000256" key="2">
    <source>
        <dbReference type="ARBA" id="ARBA00022801"/>
    </source>
</evidence>
<dbReference type="InterPro" id="IPR029058">
    <property type="entry name" value="AB_hydrolase_fold"/>
</dbReference>
<sequence length="1435" mass="158654">MTYLQVSLRSSSRSMVPQPKLAPELVDRVIDHLHHDKASLKACTLVSREWLNSSCLHLFKRVTVRGWSRNDFDAFRKYLVSSSRGLKFHTRDLEFLGHRHFLSNHDLLPTLCKHILQEVLSHLPRLRGLELRGVSSGCCDSSICQQPFLFRPPDLEQVVLCLESRTGPFSDHLDLLSLFGNVTRMNMTYNPPHALERYNSDWPIYGALEQRMRSLDSGPAFLRVNSLKVSGLDVSLIFLILCTTPSPHTLSSLWVEYLRSDDDVLSLGLLLQKLGMTLTRLHLDVTGNVSLFGGHIDFNRLRLGSCKSLTTLVLVMDLVGNPMNHPYIDVTEDSNGVLDALCTITGSLALRHVTFQVYVTVRLDDSSVFSEALRERMMWTRMDEILDTFPRLQKAQLVLISPVEYHAEFYAVAIENMCRMSVRGLLEVPARAEYKDDWPASSNSESSPQLDLQLELPTHIMSSISTTVSLAQHPKLAPELIDCIIDHLHDDRRSLKQCSLVAKLWLNSSYLHLFRSQHLARGKHDFEVFLRHLMAPSCRLRFYLRRLVLDRDRGEKSSYSDPVCKHFLQDVFGQLPRLKEFVCSLVLNGCNDACRWQLFLPCPKDLDHVTLLDVSLETLPPLSAHLDFLKLFGSIKYMDVLGSLVSSDTSPPDQMWPNNRALLPSIQELGGMLTQLRIQSLRCATHMPDLLVPMICASSSVQTLSSLDLIFVDYEQSALYGMAIQKLGSTLTHLHLDISEFYDDVADFDYSYFRLDSCSNLSLLTFTVNFDDLESTPGVETSVRATEEFTGMLDIISTLSGSSALRNIDFIILFSGDLEDYVEAVQSRITWPRLQRVSRGFSNLERVILNMNAYHCIDEKEADEALEIIALQYLPILVERGVLVLNNGTGAPVDISTVAPIVTLDQGTFVGIGNGNVSKFLGIPFAKPPVGDLRYRLPVPNDAYTGVQSAASFGSACPQQAQPLPFVGSAAISAAWNTFVGSTNVVAQSEDCLTVNVLSPQSAGPDSKLPVVMWIYGGSFQTGMASTYGAGGIIQRSINLGEPVVFVSFNYRLSGLGFLAGKEVNDAGVGNLGLQDQRLALRWIQKYITAFGGDPAKVTIWGQSAGAMSVSLQLLTNGGDAEGLFRGAIMESGSATSISDGDGQDLYDELVTQTGCANTTDTLECLRQAPFAVLKAAIDATPSALSTSSLTFTWGPRVDGKFLVDTPSRLILNGSIANVSFIASDVDDEGTAFALPSTNFVYAPFFHCLPLQLTDIYLDRNDTQFHNYVSQVFFPNATSADIDQVLQLYPADPTQGSPFGTGNQNAVTPEFKRIAAFLGDFAFQGPRRFILEQTAGKQDSWSYLSRRFKIIPVLGSAHGTDLTSAFQGSDLTDFVVNFVNHLDPNGPTVTQWPKYSNASGPPQLMTLNDAAPLQSLSNDTFRQEAIAFLNGLKSA</sequence>
<name>A0A4R0RSR5_9APHY</name>
<keyword evidence="5" id="KW-1185">Reference proteome</keyword>
<dbReference type="InterPro" id="IPR019819">
    <property type="entry name" value="Carboxylesterase_B_CS"/>
</dbReference>
<comment type="caution">
    <text evidence="4">The sequence shown here is derived from an EMBL/GenBank/DDBJ whole genome shotgun (WGS) entry which is preliminary data.</text>
</comment>
<dbReference type="PROSITE" id="PS00941">
    <property type="entry name" value="CARBOXYLESTERASE_B_2"/>
    <property type="match status" value="1"/>
</dbReference>
<dbReference type="Gene3D" id="3.40.50.1820">
    <property type="entry name" value="alpha/beta hydrolase"/>
    <property type="match status" value="1"/>
</dbReference>
<protein>
    <recommendedName>
        <fullName evidence="3">Carboxylesterase type B domain-containing protein</fullName>
    </recommendedName>
</protein>
<dbReference type="PROSITE" id="PS00122">
    <property type="entry name" value="CARBOXYLESTERASE_B_1"/>
    <property type="match status" value="1"/>
</dbReference>
<organism evidence="4 5">
    <name type="scientific">Steccherinum ochraceum</name>
    <dbReference type="NCBI Taxonomy" id="92696"/>
    <lineage>
        <taxon>Eukaryota</taxon>
        <taxon>Fungi</taxon>
        <taxon>Dikarya</taxon>
        <taxon>Basidiomycota</taxon>
        <taxon>Agaricomycotina</taxon>
        <taxon>Agaricomycetes</taxon>
        <taxon>Polyporales</taxon>
        <taxon>Steccherinaceae</taxon>
        <taxon>Steccherinum</taxon>
    </lineage>
</organism>
<gene>
    <name evidence="4" type="ORF">EIP91_002532</name>
</gene>
<comment type="similarity">
    <text evidence="1">Belongs to the type-B carboxylesterase/lipase family.</text>
</comment>
<proteinExistence type="inferred from homology"/>
<dbReference type="OrthoDB" id="408631at2759"/>
<dbReference type="EMBL" id="RWJN01000176">
    <property type="protein sequence ID" value="TCD65524.1"/>
    <property type="molecule type" value="Genomic_DNA"/>
</dbReference>
<dbReference type="STRING" id="92696.A0A4R0RSR5"/>
<keyword evidence="2" id="KW-0378">Hydrolase</keyword>
<dbReference type="Proteomes" id="UP000292702">
    <property type="component" value="Unassembled WGS sequence"/>
</dbReference>
<evidence type="ECO:0000313" key="5">
    <source>
        <dbReference type="Proteomes" id="UP000292702"/>
    </source>
</evidence>
<accession>A0A4R0RSR5</accession>
<dbReference type="GO" id="GO:0016787">
    <property type="term" value="F:hydrolase activity"/>
    <property type="evidence" value="ECO:0007669"/>
    <property type="project" value="UniProtKB-KW"/>
</dbReference>
<dbReference type="PANTHER" id="PTHR11559">
    <property type="entry name" value="CARBOXYLESTERASE"/>
    <property type="match status" value="1"/>
</dbReference>
<dbReference type="InterPro" id="IPR019826">
    <property type="entry name" value="Carboxylesterase_B_AS"/>
</dbReference>
<dbReference type="SUPFAM" id="SSF53474">
    <property type="entry name" value="alpha/beta-Hydrolases"/>
    <property type="match status" value="1"/>
</dbReference>
<evidence type="ECO:0000259" key="3">
    <source>
        <dbReference type="Pfam" id="PF00135"/>
    </source>
</evidence>
<evidence type="ECO:0000256" key="1">
    <source>
        <dbReference type="ARBA" id="ARBA00005964"/>
    </source>
</evidence>